<dbReference type="EMBL" id="QEFC01003475">
    <property type="protein sequence ID" value="KAE9447863.1"/>
    <property type="molecule type" value="Genomic_DNA"/>
</dbReference>
<evidence type="ECO:0000256" key="2">
    <source>
        <dbReference type="SAM" id="MobiDB-lite"/>
    </source>
</evidence>
<feature type="non-terminal residue" evidence="3">
    <location>
        <position position="1"/>
    </location>
</feature>
<sequence>MGLQAARNLKSFKPAVKRLEEVSVSCRGVERVQLLRRWLVALKEVERITADSADISGKNSEQLHTSDEAKDSPRKPTLVLYYDSDIGLEPMNFFDVFLHSQALEGMTLSMILEGPTEEEASLLLEIFGLCLTGGKEVLDATISSIQNLSKAFSSYEEEVLVKREELLQYAQDAIAGLKLNADIARIDSEVSDIHKKLDALKSNKLRCEDHGISSEEATVGSVEALKEASAQVSLCSRLEELLLKKKLLNNGDSQIFMLKRLHKEEALHFRLPKLAKLAKLRSLKPSSPALFGGIFKGCFEVAESGSGSRKGWLWVGFAGKQTVANGDGRRGDGGGGDGFLPIFQELIAEIGVLEKQRDELEAELRKVTTSITAARARLHNAREEREQFDEASNQILEHLKTKEDELSRSTACYRAEADVCNAFVNFLEEIWVSQSKYTEQKEKLVNDELERNSDYFVKLAVRLLSAFKDELGSSITTFAELVKNLNSSRRSQLAACMDDENSQAVNPRIKLEEEYLDSEAKFIAIFSVVESIKKQFFPKNEEISRHDNQMVEELLNHLEKTKDEFESIERPELDIESPTRSANATLMENSKSSPFSVPKRPQLRKAPEALERKLSESPKIMGVKTSDPGAKLLELKLELERESKEEPTEEIGGWEFDELEKDLETSDLPRK</sequence>
<dbReference type="PANTHER" id="PTHR34121">
    <property type="entry name" value="MYOSIN-11"/>
    <property type="match status" value="1"/>
</dbReference>
<evidence type="ECO:0000256" key="1">
    <source>
        <dbReference type="SAM" id="Coils"/>
    </source>
</evidence>
<protein>
    <submittedName>
        <fullName evidence="3">Uncharacterized protein</fullName>
    </submittedName>
</protein>
<dbReference type="AlphaFoldDB" id="A0A6A4KJC1"/>
<dbReference type="PANTHER" id="PTHR34121:SF8">
    <property type="match status" value="1"/>
</dbReference>
<name>A0A6A4KJC1_9ERIC</name>
<comment type="caution">
    <text evidence="3">The sequence shown here is derived from an EMBL/GenBank/DDBJ whole genome shotgun (WGS) entry which is preliminary data.</text>
</comment>
<feature type="coiled-coil region" evidence="1">
    <location>
        <begin position="343"/>
        <end position="391"/>
    </location>
</feature>
<evidence type="ECO:0000313" key="4">
    <source>
        <dbReference type="Proteomes" id="UP000428333"/>
    </source>
</evidence>
<keyword evidence="1" id="KW-0175">Coiled coil</keyword>
<reference evidence="3 4" key="1">
    <citation type="journal article" date="2019" name="Genome Biol. Evol.">
        <title>The Rhododendron genome and chromosomal organization provide insight into shared whole-genome duplications across the heath family (Ericaceae).</title>
        <authorList>
            <person name="Soza V.L."/>
            <person name="Lindsley D."/>
            <person name="Waalkes A."/>
            <person name="Ramage E."/>
            <person name="Patwardhan R.P."/>
            <person name="Burton J.N."/>
            <person name="Adey A."/>
            <person name="Kumar A."/>
            <person name="Qiu R."/>
            <person name="Shendure J."/>
            <person name="Hall B."/>
        </authorList>
    </citation>
    <scope>NUCLEOTIDE SEQUENCE [LARGE SCALE GENOMIC DNA]</scope>
    <source>
        <strain evidence="3">RSF 1966-606</strain>
    </source>
</reference>
<dbReference type="OrthoDB" id="2019255at2759"/>
<feature type="region of interest" description="Disordered" evidence="2">
    <location>
        <begin position="640"/>
        <end position="671"/>
    </location>
</feature>
<evidence type="ECO:0000313" key="3">
    <source>
        <dbReference type="EMBL" id="KAE9447863.1"/>
    </source>
</evidence>
<accession>A0A6A4KJC1</accession>
<proteinExistence type="predicted"/>
<feature type="compositionally biased region" description="Basic and acidic residues" evidence="2">
    <location>
        <begin position="662"/>
        <end position="671"/>
    </location>
</feature>
<keyword evidence="4" id="KW-1185">Reference proteome</keyword>
<gene>
    <name evidence="3" type="ORF">C3L33_20245</name>
</gene>
<organism evidence="3 4">
    <name type="scientific">Rhododendron williamsianum</name>
    <dbReference type="NCBI Taxonomy" id="262921"/>
    <lineage>
        <taxon>Eukaryota</taxon>
        <taxon>Viridiplantae</taxon>
        <taxon>Streptophyta</taxon>
        <taxon>Embryophyta</taxon>
        <taxon>Tracheophyta</taxon>
        <taxon>Spermatophyta</taxon>
        <taxon>Magnoliopsida</taxon>
        <taxon>eudicotyledons</taxon>
        <taxon>Gunneridae</taxon>
        <taxon>Pentapetalae</taxon>
        <taxon>asterids</taxon>
        <taxon>Ericales</taxon>
        <taxon>Ericaceae</taxon>
        <taxon>Ericoideae</taxon>
        <taxon>Rhodoreae</taxon>
        <taxon>Rhododendron</taxon>
    </lineage>
</organism>
<dbReference type="Proteomes" id="UP000428333">
    <property type="component" value="Linkage Group LG12"/>
</dbReference>